<feature type="domain" description="DSBA-like thioredoxin" evidence="1">
    <location>
        <begin position="3"/>
        <end position="203"/>
    </location>
</feature>
<sequence>MKVEIYSDIACPWCYVGKSRFERALAAFPQGESVEVVYRPFQLDPTAPERPRPHREVLAAKFGPQAVAMDDRLAQLGAAEGLTFDFDTVLENNSLLAHRLLRFALDTYGPAAQTRLKGRLMTGHFGEGLDIGDRAALTDTAVAAGLDRDAVTVFLAGDELRDEVVADIDEARRMGITAVPTFVFEGKWAVQGGQETSVFLQALEQVAKETAVQAPAPAAEADDACVDGVCAVPAADGTPAVTNG</sequence>
<protein>
    <submittedName>
        <fullName evidence="2">Predicted dithiol-disulfide isomerase, DsbA family</fullName>
    </submittedName>
</protein>
<dbReference type="OrthoDB" id="9799122at2"/>
<reference evidence="2 3" key="1">
    <citation type="submission" date="2016-10" db="EMBL/GenBank/DDBJ databases">
        <authorList>
            <person name="de Groot N.N."/>
        </authorList>
    </citation>
    <scope>NUCLEOTIDE SEQUENCE [LARGE SCALE GENOMIC DNA]</scope>
    <source>
        <strain evidence="2 3">CGMCC 4.3510</strain>
    </source>
</reference>
<accession>A0A1I2L2T8</accession>
<dbReference type="AlphaFoldDB" id="A0A1I2L2T8"/>
<dbReference type="EMBL" id="FONG01000025">
    <property type="protein sequence ID" value="SFF71621.1"/>
    <property type="molecule type" value="Genomic_DNA"/>
</dbReference>
<proteinExistence type="predicted"/>
<evidence type="ECO:0000313" key="3">
    <source>
        <dbReference type="Proteomes" id="UP000199323"/>
    </source>
</evidence>
<dbReference type="InterPro" id="IPR036249">
    <property type="entry name" value="Thioredoxin-like_sf"/>
</dbReference>
<dbReference type="GO" id="GO:0016491">
    <property type="term" value="F:oxidoreductase activity"/>
    <property type="evidence" value="ECO:0007669"/>
    <property type="project" value="InterPro"/>
</dbReference>
<dbReference type="STRING" id="380248.SAMN05216251_125103"/>
<dbReference type="Pfam" id="PF01323">
    <property type="entry name" value="DSBA"/>
    <property type="match status" value="1"/>
</dbReference>
<dbReference type="PANTHER" id="PTHR13887:SF41">
    <property type="entry name" value="THIOREDOXIN SUPERFAMILY PROTEIN"/>
    <property type="match status" value="1"/>
</dbReference>
<dbReference type="SUPFAM" id="SSF52833">
    <property type="entry name" value="Thioredoxin-like"/>
    <property type="match status" value="1"/>
</dbReference>
<evidence type="ECO:0000313" key="2">
    <source>
        <dbReference type="EMBL" id="SFF71621.1"/>
    </source>
</evidence>
<organism evidence="2 3">
    <name type="scientific">Actinacidiphila alni</name>
    <dbReference type="NCBI Taxonomy" id="380248"/>
    <lineage>
        <taxon>Bacteria</taxon>
        <taxon>Bacillati</taxon>
        <taxon>Actinomycetota</taxon>
        <taxon>Actinomycetes</taxon>
        <taxon>Kitasatosporales</taxon>
        <taxon>Streptomycetaceae</taxon>
        <taxon>Actinacidiphila</taxon>
    </lineage>
</organism>
<dbReference type="Gene3D" id="3.40.30.10">
    <property type="entry name" value="Glutaredoxin"/>
    <property type="match status" value="1"/>
</dbReference>
<keyword evidence="2" id="KW-0413">Isomerase</keyword>
<evidence type="ECO:0000259" key="1">
    <source>
        <dbReference type="Pfam" id="PF01323"/>
    </source>
</evidence>
<dbReference type="CDD" id="cd03024">
    <property type="entry name" value="DsbA_FrnE"/>
    <property type="match status" value="1"/>
</dbReference>
<dbReference type="PANTHER" id="PTHR13887">
    <property type="entry name" value="GLUTATHIONE S-TRANSFERASE KAPPA"/>
    <property type="match status" value="1"/>
</dbReference>
<name>A0A1I2L2T8_9ACTN</name>
<keyword evidence="3" id="KW-1185">Reference proteome</keyword>
<dbReference type="Proteomes" id="UP000199323">
    <property type="component" value="Unassembled WGS sequence"/>
</dbReference>
<gene>
    <name evidence="2" type="ORF">SAMN05216251_125103</name>
</gene>
<dbReference type="InterPro" id="IPR001853">
    <property type="entry name" value="DSBA-like_thioredoxin_dom"/>
</dbReference>
<dbReference type="RefSeq" id="WP_093717078.1">
    <property type="nucleotide sequence ID" value="NZ_FONG01000025.1"/>
</dbReference>
<dbReference type="GO" id="GO:0016853">
    <property type="term" value="F:isomerase activity"/>
    <property type="evidence" value="ECO:0007669"/>
    <property type="project" value="UniProtKB-KW"/>
</dbReference>